<keyword evidence="2" id="KW-1185">Reference proteome</keyword>
<gene>
    <name evidence="1" type="ORF">J2S19_000534</name>
</gene>
<protein>
    <recommendedName>
        <fullName evidence="3">Spore coat protein</fullName>
    </recommendedName>
</protein>
<comment type="caution">
    <text evidence="1">The sequence shown here is derived from an EMBL/GenBank/DDBJ whole genome shotgun (WGS) entry which is preliminary data.</text>
</comment>
<organism evidence="1 2">
    <name type="scientific">Metabacillus malikii</name>
    <dbReference type="NCBI Taxonomy" id="1504265"/>
    <lineage>
        <taxon>Bacteria</taxon>
        <taxon>Bacillati</taxon>
        <taxon>Bacillota</taxon>
        <taxon>Bacilli</taxon>
        <taxon>Bacillales</taxon>
        <taxon>Bacillaceae</taxon>
        <taxon>Metabacillus</taxon>
    </lineage>
</organism>
<evidence type="ECO:0000313" key="1">
    <source>
        <dbReference type="EMBL" id="MDQ0229283.1"/>
    </source>
</evidence>
<sequence length="66" mass="7592">MTQPFGLHETLEVHELLTFKNLGLTKSFTMRGFVQDVELKDLLTADVERGRNFINQLQELVGDLDE</sequence>
<proteinExistence type="predicted"/>
<name>A0ABT9ZAL5_9BACI</name>
<evidence type="ECO:0008006" key="3">
    <source>
        <dbReference type="Google" id="ProtNLM"/>
    </source>
</evidence>
<accession>A0ABT9ZAL5</accession>
<dbReference type="Proteomes" id="UP001234495">
    <property type="component" value="Unassembled WGS sequence"/>
</dbReference>
<evidence type="ECO:0000313" key="2">
    <source>
        <dbReference type="Proteomes" id="UP001234495"/>
    </source>
</evidence>
<reference evidence="1 2" key="1">
    <citation type="submission" date="2023-07" db="EMBL/GenBank/DDBJ databases">
        <title>Genomic Encyclopedia of Type Strains, Phase IV (KMG-IV): sequencing the most valuable type-strain genomes for metagenomic binning, comparative biology and taxonomic classification.</title>
        <authorList>
            <person name="Goeker M."/>
        </authorList>
    </citation>
    <scope>NUCLEOTIDE SEQUENCE [LARGE SCALE GENOMIC DNA]</scope>
    <source>
        <strain evidence="1 2">DSM 29005</strain>
    </source>
</reference>
<dbReference type="RefSeq" id="WP_307336743.1">
    <property type="nucleotide sequence ID" value="NZ_JAUSUD010000002.1"/>
</dbReference>
<dbReference type="EMBL" id="JAUSUD010000002">
    <property type="protein sequence ID" value="MDQ0229283.1"/>
    <property type="molecule type" value="Genomic_DNA"/>
</dbReference>